<gene>
    <name evidence="1" type="ORF">GCM10022247_14100</name>
</gene>
<protein>
    <submittedName>
        <fullName evidence="1">Uncharacterized protein</fullName>
    </submittedName>
</protein>
<reference evidence="2" key="1">
    <citation type="journal article" date="2019" name="Int. J. Syst. Evol. Microbiol.">
        <title>The Global Catalogue of Microorganisms (GCM) 10K type strain sequencing project: providing services to taxonomists for standard genome sequencing and annotation.</title>
        <authorList>
            <consortium name="The Broad Institute Genomics Platform"/>
            <consortium name="The Broad Institute Genome Sequencing Center for Infectious Disease"/>
            <person name="Wu L."/>
            <person name="Ma J."/>
        </authorList>
    </citation>
    <scope>NUCLEOTIDE SEQUENCE [LARGE SCALE GENOMIC DNA]</scope>
    <source>
        <strain evidence="2">JCM 17342</strain>
    </source>
</reference>
<evidence type="ECO:0000313" key="2">
    <source>
        <dbReference type="Proteomes" id="UP001501747"/>
    </source>
</evidence>
<name>A0ABP7RD02_9PSEU</name>
<accession>A0ABP7RD02</accession>
<proteinExistence type="predicted"/>
<dbReference type="Proteomes" id="UP001501747">
    <property type="component" value="Unassembled WGS sequence"/>
</dbReference>
<keyword evidence="2" id="KW-1185">Reference proteome</keyword>
<evidence type="ECO:0000313" key="1">
    <source>
        <dbReference type="EMBL" id="GAA3995455.1"/>
    </source>
</evidence>
<sequence>MVGRPTRSWWENSPGDTIGWITDQLAAEDAACVVINVAEDMIRTQFLGTGAPTDGGKSVDEMRWNADTTISDIIRAQDAGTVESGQLVAVC</sequence>
<comment type="caution">
    <text evidence="1">The sequence shown here is derived from an EMBL/GenBank/DDBJ whole genome shotgun (WGS) entry which is preliminary data.</text>
</comment>
<dbReference type="EMBL" id="BAABAL010000005">
    <property type="protein sequence ID" value="GAA3995455.1"/>
    <property type="molecule type" value="Genomic_DNA"/>
</dbReference>
<organism evidence="1 2">
    <name type="scientific">Allokutzneria multivorans</name>
    <dbReference type="NCBI Taxonomy" id="1142134"/>
    <lineage>
        <taxon>Bacteria</taxon>
        <taxon>Bacillati</taxon>
        <taxon>Actinomycetota</taxon>
        <taxon>Actinomycetes</taxon>
        <taxon>Pseudonocardiales</taxon>
        <taxon>Pseudonocardiaceae</taxon>
        <taxon>Allokutzneria</taxon>
    </lineage>
</organism>
<dbReference type="RefSeq" id="WP_344871838.1">
    <property type="nucleotide sequence ID" value="NZ_BAABAL010000005.1"/>
</dbReference>